<protein>
    <submittedName>
        <fullName evidence="2">Pilus assembly protein</fullName>
    </submittedName>
</protein>
<evidence type="ECO:0000313" key="3">
    <source>
        <dbReference type="Proteomes" id="UP000664617"/>
    </source>
</evidence>
<keyword evidence="3" id="KW-1185">Reference proteome</keyword>
<proteinExistence type="predicted"/>
<dbReference type="Proteomes" id="UP000664617">
    <property type="component" value="Unassembled WGS sequence"/>
</dbReference>
<name>A0ABS3I686_9MICO</name>
<keyword evidence="1" id="KW-1133">Transmembrane helix</keyword>
<keyword evidence="1" id="KW-0472">Membrane</keyword>
<keyword evidence="1" id="KW-0812">Transmembrane</keyword>
<dbReference type="RefSeq" id="WP_207273821.1">
    <property type="nucleotide sequence ID" value="NZ_JAFMPK010000019.1"/>
</dbReference>
<reference evidence="3" key="2">
    <citation type="submission" date="2023-07" db="EMBL/GenBank/DDBJ databases">
        <title>Myceligenerans salitolerans sp. nov., a halotolerant actinomycete isolated from a salt lake in Xinjiang, China.</title>
        <authorList>
            <person name="Guan T."/>
        </authorList>
    </citation>
    <scope>NUCLEOTIDE SEQUENCE [LARGE SCALE GENOMIC DNA]</scope>
    <source>
        <strain evidence="3">XHU 5031</strain>
    </source>
</reference>
<comment type="caution">
    <text evidence="2">The sequence shown here is derived from an EMBL/GenBank/DDBJ whole genome shotgun (WGS) entry which is preliminary data.</text>
</comment>
<organism evidence="2 3">
    <name type="scientific">Myceligenerans salitolerans</name>
    <dbReference type="NCBI Taxonomy" id="1230528"/>
    <lineage>
        <taxon>Bacteria</taxon>
        <taxon>Bacillati</taxon>
        <taxon>Actinomycetota</taxon>
        <taxon>Actinomycetes</taxon>
        <taxon>Micrococcales</taxon>
        <taxon>Promicromonosporaceae</taxon>
        <taxon>Myceligenerans</taxon>
    </lineage>
</organism>
<evidence type="ECO:0000256" key="1">
    <source>
        <dbReference type="SAM" id="Phobius"/>
    </source>
</evidence>
<sequence length="150" mass="15055">MTGARDRRGAAEAGSAVVEILLAVLLLVPLVYLVAVVGRVQAGTFAAETAAREAVRAVVTAESADQGAARAEAAVRIALRDQSLPDGAGALDVECEHPVCLTPGGEVAAVVRVSVPLPLVPGAVGAHVPAAVQVDAAHVGTVDRYAAVRP</sequence>
<reference evidence="2 3" key="1">
    <citation type="submission" date="2021-03" db="EMBL/GenBank/DDBJ databases">
        <authorList>
            <person name="Xin L."/>
        </authorList>
    </citation>
    <scope>NUCLEOTIDE SEQUENCE [LARGE SCALE GENOMIC DNA]</scope>
    <source>
        <strain evidence="2 3">XHU 5031</strain>
    </source>
</reference>
<feature type="transmembrane region" description="Helical" evidence="1">
    <location>
        <begin position="20"/>
        <end position="38"/>
    </location>
</feature>
<accession>A0ABS3I686</accession>
<evidence type="ECO:0000313" key="2">
    <source>
        <dbReference type="EMBL" id="MBO0607904.1"/>
    </source>
</evidence>
<gene>
    <name evidence="2" type="ORF">J0911_02550</name>
</gene>
<dbReference type="EMBL" id="JAFMPK010000019">
    <property type="protein sequence ID" value="MBO0607904.1"/>
    <property type="molecule type" value="Genomic_DNA"/>
</dbReference>